<evidence type="ECO:0000256" key="8">
    <source>
        <dbReference type="ARBA" id="ARBA00023239"/>
    </source>
</evidence>
<dbReference type="InterPro" id="IPR001468">
    <property type="entry name" value="Indole-3-GlycerolPSynthase_CS"/>
</dbReference>
<dbReference type="GO" id="GO:0004640">
    <property type="term" value="F:phosphoribosylanthranilate isomerase activity"/>
    <property type="evidence" value="ECO:0007669"/>
    <property type="project" value="TreeGrafter"/>
</dbReference>
<gene>
    <name evidence="10" type="ORF">METZ01_LOCUS140386</name>
</gene>
<organism evidence="10">
    <name type="scientific">marine metagenome</name>
    <dbReference type="NCBI Taxonomy" id="408172"/>
    <lineage>
        <taxon>unclassified sequences</taxon>
        <taxon>metagenomes</taxon>
        <taxon>ecological metagenomes</taxon>
    </lineage>
</organism>
<feature type="domain" description="Indole-3-glycerol phosphate synthase" evidence="9">
    <location>
        <begin position="7"/>
        <end position="78"/>
    </location>
</feature>
<evidence type="ECO:0000256" key="4">
    <source>
        <dbReference type="ARBA" id="ARBA00022605"/>
    </source>
</evidence>
<keyword evidence="6" id="KW-0822">Tryptophan biosynthesis</keyword>
<evidence type="ECO:0000256" key="3">
    <source>
        <dbReference type="ARBA" id="ARBA00012362"/>
    </source>
</evidence>
<evidence type="ECO:0000313" key="10">
    <source>
        <dbReference type="EMBL" id="SVA87532.1"/>
    </source>
</evidence>
<evidence type="ECO:0000256" key="6">
    <source>
        <dbReference type="ARBA" id="ARBA00022822"/>
    </source>
</evidence>
<evidence type="ECO:0000256" key="2">
    <source>
        <dbReference type="ARBA" id="ARBA00004696"/>
    </source>
</evidence>
<dbReference type="SUPFAM" id="SSF51366">
    <property type="entry name" value="Ribulose-phoshate binding barrel"/>
    <property type="match status" value="1"/>
</dbReference>
<dbReference type="InterPro" id="IPR045186">
    <property type="entry name" value="Indole-3-glycerol_P_synth"/>
</dbReference>
<name>A0A381ZFB7_9ZZZZ</name>
<reference evidence="10" key="1">
    <citation type="submission" date="2018-05" db="EMBL/GenBank/DDBJ databases">
        <authorList>
            <person name="Lanie J.A."/>
            <person name="Ng W.-L."/>
            <person name="Kazmierczak K.M."/>
            <person name="Andrzejewski T.M."/>
            <person name="Davidsen T.M."/>
            <person name="Wayne K.J."/>
            <person name="Tettelin H."/>
            <person name="Glass J.I."/>
            <person name="Rusch D."/>
            <person name="Podicherti R."/>
            <person name="Tsui H.-C.T."/>
            <person name="Winkler M.E."/>
        </authorList>
    </citation>
    <scope>NUCLEOTIDE SEQUENCE</scope>
</reference>
<evidence type="ECO:0000256" key="1">
    <source>
        <dbReference type="ARBA" id="ARBA00001633"/>
    </source>
</evidence>
<comment type="catalytic activity">
    <reaction evidence="1">
        <text>1-(2-carboxyphenylamino)-1-deoxy-D-ribulose 5-phosphate + H(+) = (1S,2R)-1-C-(indol-3-yl)glycerol 3-phosphate + CO2 + H2O</text>
        <dbReference type="Rhea" id="RHEA:23476"/>
        <dbReference type="ChEBI" id="CHEBI:15377"/>
        <dbReference type="ChEBI" id="CHEBI:15378"/>
        <dbReference type="ChEBI" id="CHEBI:16526"/>
        <dbReference type="ChEBI" id="CHEBI:58613"/>
        <dbReference type="ChEBI" id="CHEBI:58866"/>
        <dbReference type="EC" id="4.1.1.48"/>
    </reaction>
</comment>
<evidence type="ECO:0000256" key="7">
    <source>
        <dbReference type="ARBA" id="ARBA00023141"/>
    </source>
</evidence>
<evidence type="ECO:0000256" key="5">
    <source>
        <dbReference type="ARBA" id="ARBA00022793"/>
    </source>
</evidence>
<dbReference type="PANTHER" id="PTHR22854">
    <property type="entry name" value="TRYPTOPHAN BIOSYNTHESIS PROTEIN"/>
    <property type="match status" value="1"/>
</dbReference>
<keyword evidence="5" id="KW-0210">Decarboxylase</keyword>
<dbReference type="GO" id="GO:0004425">
    <property type="term" value="F:indole-3-glycerol-phosphate synthase activity"/>
    <property type="evidence" value="ECO:0007669"/>
    <property type="project" value="UniProtKB-EC"/>
</dbReference>
<evidence type="ECO:0000259" key="9">
    <source>
        <dbReference type="Pfam" id="PF00218"/>
    </source>
</evidence>
<dbReference type="Gene3D" id="3.20.20.70">
    <property type="entry name" value="Aldolase class I"/>
    <property type="match status" value="1"/>
</dbReference>
<dbReference type="EMBL" id="UINC01020971">
    <property type="protein sequence ID" value="SVA87532.1"/>
    <property type="molecule type" value="Genomic_DNA"/>
</dbReference>
<dbReference type="PANTHER" id="PTHR22854:SF2">
    <property type="entry name" value="INDOLE-3-GLYCEROL-PHOSPHATE SYNTHASE"/>
    <property type="match status" value="1"/>
</dbReference>
<dbReference type="PROSITE" id="PS00614">
    <property type="entry name" value="IGPS"/>
    <property type="match status" value="1"/>
</dbReference>
<dbReference type="Pfam" id="PF00218">
    <property type="entry name" value="IGPS"/>
    <property type="match status" value="1"/>
</dbReference>
<accession>A0A381ZFB7</accession>
<proteinExistence type="predicted"/>
<comment type="pathway">
    <text evidence="2">Amino-acid biosynthesis; L-tryptophan biosynthesis; L-tryptophan from chorismate: step 4/5.</text>
</comment>
<dbReference type="UniPathway" id="UPA00035">
    <property type="reaction ID" value="UER00043"/>
</dbReference>
<dbReference type="EC" id="4.1.1.48" evidence="3"/>
<dbReference type="InterPro" id="IPR013798">
    <property type="entry name" value="Indole-3-glycerol_P_synth_dom"/>
</dbReference>
<protein>
    <recommendedName>
        <fullName evidence="3">indole-3-glycerol-phosphate synthase</fullName>
        <ecNumber evidence="3">4.1.1.48</ecNumber>
    </recommendedName>
</protein>
<dbReference type="InterPro" id="IPR013785">
    <property type="entry name" value="Aldolase_TIM"/>
</dbReference>
<keyword evidence="8" id="KW-0456">Lyase</keyword>
<keyword evidence="4" id="KW-0028">Amino-acid biosynthesis</keyword>
<keyword evidence="7" id="KW-0057">Aromatic amino acid biosynthesis</keyword>
<dbReference type="GO" id="GO:0000162">
    <property type="term" value="P:L-tryptophan biosynthetic process"/>
    <property type="evidence" value="ECO:0007669"/>
    <property type="project" value="UniProtKB-UniPathway"/>
</dbReference>
<feature type="non-terminal residue" evidence="10">
    <location>
        <position position="78"/>
    </location>
</feature>
<sequence>MKKSIIEKSGLISEFKRKSPSVSDINLNASVKDVAKGYELANSSGISILTDNMFFGGDNNDLLTIRDNISIPILRKDF</sequence>
<dbReference type="InterPro" id="IPR011060">
    <property type="entry name" value="RibuloseP-bd_barrel"/>
</dbReference>
<dbReference type="AlphaFoldDB" id="A0A381ZFB7"/>